<organism evidence="1 2">
    <name type="scientific">Paraglomus brasilianum</name>
    <dbReference type="NCBI Taxonomy" id="144538"/>
    <lineage>
        <taxon>Eukaryota</taxon>
        <taxon>Fungi</taxon>
        <taxon>Fungi incertae sedis</taxon>
        <taxon>Mucoromycota</taxon>
        <taxon>Glomeromycotina</taxon>
        <taxon>Glomeromycetes</taxon>
        <taxon>Paraglomerales</taxon>
        <taxon>Paraglomeraceae</taxon>
        <taxon>Paraglomus</taxon>
    </lineage>
</organism>
<dbReference type="OrthoDB" id="2429066at2759"/>
<protein>
    <submittedName>
        <fullName evidence="1">10777_t:CDS:1</fullName>
    </submittedName>
</protein>
<reference evidence="1" key="1">
    <citation type="submission" date="2021-06" db="EMBL/GenBank/DDBJ databases">
        <authorList>
            <person name="Kallberg Y."/>
            <person name="Tangrot J."/>
            <person name="Rosling A."/>
        </authorList>
    </citation>
    <scope>NUCLEOTIDE SEQUENCE</scope>
    <source>
        <strain evidence="1">BR232B</strain>
    </source>
</reference>
<sequence length="79" mass="9459">DPVGKNYTLEITDGETLANDKVMECFDSLELFGWWFRKEGPTIYLYFDNKINSRKANNWVESNHPDVRVWEIEKRKSWS</sequence>
<dbReference type="Proteomes" id="UP000789739">
    <property type="component" value="Unassembled WGS sequence"/>
</dbReference>
<evidence type="ECO:0000313" key="1">
    <source>
        <dbReference type="EMBL" id="CAG8503514.1"/>
    </source>
</evidence>
<proteinExistence type="predicted"/>
<comment type="caution">
    <text evidence="1">The sequence shown here is derived from an EMBL/GenBank/DDBJ whole genome shotgun (WGS) entry which is preliminary data.</text>
</comment>
<keyword evidence="2" id="KW-1185">Reference proteome</keyword>
<feature type="non-terminal residue" evidence="1">
    <location>
        <position position="1"/>
    </location>
</feature>
<accession>A0A9N8ZPS7</accession>
<dbReference type="AlphaFoldDB" id="A0A9N8ZPS7"/>
<name>A0A9N8ZPS7_9GLOM</name>
<dbReference type="EMBL" id="CAJVPI010000223">
    <property type="protein sequence ID" value="CAG8503514.1"/>
    <property type="molecule type" value="Genomic_DNA"/>
</dbReference>
<gene>
    <name evidence="1" type="ORF">PBRASI_LOCUS2733</name>
</gene>
<evidence type="ECO:0000313" key="2">
    <source>
        <dbReference type="Proteomes" id="UP000789739"/>
    </source>
</evidence>